<accession>A0A2K1KK52</accession>
<dbReference type="Gramene" id="Pp3c5_17740V3.1">
    <property type="protein sequence ID" value="PAC:32954706.CDS.1"/>
    <property type="gene ID" value="Pp3c5_17740"/>
</dbReference>
<evidence type="ECO:0000313" key="3">
    <source>
        <dbReference type="Proteomes" id="UP000006727"/>
    </source>
</evidence>
<dbReference type="PaxDb" id="3218-PP1S116_158V6.1"/>
<evidence type="ECO:0000313" key="2">
    <source>
        <dbReference type="EnsemblPlants" id="PAC:32954706.CDS.1"/>
    </source>
</evidence>
<organism evidence="1">
    <name type="scientific">Physcomitrium patens</name>
    <name type="common">Spreading-leaved earth moss</name>
    <name type="synonym">Physcomitrella patens</name>
    <dbReference type="NCBI Taxonomy" id="3218"/>
    <lineage>
        <taxon>Eukaryota</taxon>
        <taxon>Viridiplantae</taxon>
        <taxon>Streptophyta</taxon>
        <taxon>Embryophyta</taxon>
        <taxon>Bryophyta</taxon>
        <taxon>Bryophytina</taxon>
        <taxon>Bryopsida</taxon>
        <taxon>Funariidae</taxon>
        <taxon>Funariales</taxon>
        <taxon>Funariaceae</taxon>
        <taxon>Physcomitrium</taxon>
    </lineage>
</organism>
<gene>
    <name evidence="1" type="ORF">PHYPA_007837</name>
</gene>
<dbReference type="Proteomes" id="UP000006727">
    <property type="component" value="Chromosome 5"/>
</dbReference>
<evidence type="ECO:0000313" key="1">
    <source>
        <dbReference type="EMBL" id="PNR54161.1"/>
    </source>
</evidence>
<name>A0A2K1KK52_PHYPA</name>
<keyword evidence="3" id="KW-1185">Reference proteome</keyword>
<reference evidence="1 3" key="1">
    <citation type="journal article" date="2008" name="Science">
        <title>The Physcomitrella genome reveals evolutionary insights into the conquest of land by plants.</title>
        <authorList>
            <person name="Rensing S."/>
            <person name="Lang D."/>
            <person name="Zimmer A."/>
            <person name="Terry A."/>
            <person name="Salamov A."/>
            <person name="Shapiro H."/>
            <person name="Nishiyama T."/>
            <person name="Perroud P.-F."/>
            <person name="Lindquist E."/>
            <person name="Kamisugi Y."/>
            <person name="Tanahashi T."/>
            <person name="Sakakibara K."/>
            <person name="Fujita T."/>
            <person name="Oishi K."/>
            <person name="Shin-I T."/>
            <person name="Kuroki Y."/>
            <person name="Toyoda A."/>
            <person name="Suzuki Y."/>
            <person name="Hashimoto A."/>
            <person name="Yamaguchi K."/>
            <person name="Sugano A."/>
            <person name="Kohara Y."/>
            <person name="Fujiyama A."/>
            <person name="Anterola A."/>
            <person name="Aoki S."/>
            <person name="Ashton N."/>
            <person name="Barbazuk W.B."/>
            <person name="Barker E."/>
            <person name="Bennetzen J."/>
            <person name="Bezanilla M."/>
            <person name="Blankenship R."/>
            <person name="Cho S.H."/>
            <person name="Dutcher S."/>
            <person name="Estelle M."/>
            <person name="Fawcett J.A."/>
            <person name="Gundlach H."/>
            <person name="Hanada K."/>
            <person name="Heyl A."/>
            <person name="Hicks K.A."/>
            <person name="Hugh J."/>
            <person name="Lohr M."/>
            <person name="Mayer K."/>
            <person name="Melkozernov A."/>
            <person name="Murata T."/>
            <person name="Nelson D."/>
            <person name="Pils B."/>
            <person name="Prigge M."/>
            <person name="Reiss B."/>
            <person name="Renner T."/>
            <person name="Rombauts S."/>
            <person name="Rushton P."/>
            <person name="Sanderfoot A."/>
            <person name="Schween G."/>
            <person name="Shiu S.-H."/>
            <person name="Stueber K."/>
            <person name="Theodoulou F.L."/>
            <person name="Tu H."/>
            <person name="Van de Peer Y."/>
            <person name="Verrier P.J."/>
            <person name="Waters E."/>
            <person name="Wood A."/>
            <person name="Yang L."/>
            <person name="Cove D."/>
            <person name="Cuming A."/>
            <person name="Hasebe M."/>
            <person name="Lucas S."/>
            <person name="Mishler D.B."/>
            <person name="Reski R."/>
            <person name="Grigoriev I."/>
            <person name="Quatrano R.S."/>
            <person name="Boore J.L."/>
        </authorList>
    </citation>
    <scope>NUCLEOTIDE SEQUENCE [LARGE SCALE GENOMIC DNA]</scope>
    <source>
        <strain evidence="2 3">cv. Gransden 2004</strain>
    </source>
</reference>
<reference evidence="2" key="3">
    <citation type="submission" date="2020-12" db="UniProtKB">
        <authorList>
            <consortium name="EnsemblPlants"/>
        </authorList>
    </citation>
    <scope>IDENTIFICATION</scope>
</reference>
<dbReference type="EMBL" id="ABEU02000005">
    <property type="protein sequence ID" value="PNR54161.1"/>
    <property type="molecule type" value="Genomic_DNA"/>
</dbReference>
<dbReference type="AlphaFoldDB" id="A0A2K1KK52"/>
<protein>
    <submittedName>
        <fullName evidence="1 2">Uncharacterized protein</fullName>
    </submittedName>
</protein>
<proteinExistence type="predicted"/>
<reference evidence="1 3" key="2">
    <citation type="journal article" date="2018" name="Plant J.">
        <title>The Physcomitrella patens chromosome-scale assembly reveals moss genome structure and evolution.</title>
        <authorList>
            <person name="Lang D."/>
            <person name="Ullrich K.K."/>
            <person name="Murat F."/>
            <person name="Fuchs J."/>
            <person name="Jenkins J."/>
            <person name="Haas F.B."/>
            <person name="Piednoel M."/>
            <person name="Gundlach H."/>
            <person name="Van Bel M."/>
            <person name="Meyberg R."/>
            <person name="Vives C."/>
            <person name="Morata J."/>
            <person name="Symeonidi A."/>
            <person name="Hiss M."/>
            <person name="Muchero W."/>
            <person name="Kamisugi Y."/>
            <person name="Saleh O."/>
            <person name="Blanc G."/>
            <person name="Decker E.L."/>
            <person name="van Gessel N."/>
            <person name="Grimwood J."/>
            <person name="Hayes R.D."/>
            <person name="Graham S.W."/>
            <person name="Gunter L.E."/>
            <person name="McDaniel S.F."/>
            <person name="Hoernstein S.N.W."/>
            <person name="Larsson A."/>
            <person name="Li F.W."/>
            <person name="Perroud P.F."/>
            <person name="Phillips J."/>
            <person name="Ranjan P."/>
            <person name="Rokshar D.S."/>
            <person name="Rothfels C.J."/>
            <person name="Schneider L."/>
            <person name="Shu S."/>
            <person name="Stevenson D.W."/>
            <person name="Thummler F."/>
            <person name="Tillich M."/>
            <person name="Villarreal Aguilar J.C."/>
            <person name="Widiez T."/>
            <person name="Wong G.K."/>
            <person name="Wymore A."/>
            <person name="Zhang Y."/>
            <person name="Zimmer A.D."/>
            <person name="Quatrano R.S."/>
            <person name="Mayer K.F.X."/>
            <person name="Goodstein D."/>
            <person name="Casacuberta J.M."/>
            <person name="Vandepoele K."/>
            <person name="Reski R."/>
            <person name="Cuming A.C."/>
            <person name="Tuskan G.A."/>
            <person name="Maumus F."/>
            <person name="Salse J."/>
            <person name="Schmutz J."/>
            <person name="Rensing S.A."/>
        </authorList>
    </citation>
    <scope>NUCLEOTIDE SEQUENCE [LARGE SCALE GENOMIC DNA]</scope>
    <source>
        <strain evidence="2 3">cv. Gransden 2004</strain>
    </source>
</reference>
<dbReference type="EnsemblPlants" id="Pp3c5_17740V3.1">
    <property type="protein sequence ID" value="PAC:32954706.CDS.1"/>
    <property type="gene ID" value="Pp3c5_17740"/>
</dbReference>
<sequence length="87" mass="9324">MWEGVAGMLRAAAFPRIPELGKGGGAFIPLHHIRRPGKVFPNRPSACFFLLDLRLHIKGSACGTSQACQNLRFSLAPAGWLAGLLAI</sequence>
<dbReference type="InParanoid" id="A0A2K1KK52"/>